<organism evidence="2 3">
    <name type="scientific">Serratia marcescens</name>
    <dbReference type="NCBI Taxonomy" id="615"/>
    <lineage>
        <taxon>Bacteria</taxon>
        <taxon>Pseudomonadati</taxon>
        <taxon>Pseudomonadota</taxon>
        <taxon>Gammaproteobacteria</taxon>
        <taxon>Enterobacterales</taxon>
        <taxon>Yersiniaceae</taxon>
        <taxon>Serratia</taxon>
    </lineage>
</organism>
<accession>A0A379YF50</accession>
<reference evidence="2 3" key="1">
    <citation type="submission" date="2018-06" db="EMBL/GenBank/DDBJ databases">
        <authorList>
            <consortium name="Pathogen Informatics"/>
            <person name="Doyle S."/>
        </authorList>
    </citation>
    <scope>NUCLEOTIDE SEQUENCE [LARGE SCALE GENOMIC DNA]</scope>
    <source>
        <strain evidence="2 3">NCTC10211</strain>
    </source>
</reference>
<evidence type="ECO:0000313" key="3">
    <source>
        <dbReference type="Proteomes" id="UP000254765"/>
    </source>
</evidence>
<gene>
    <name evidence="2" type="primary">dhbF_4</name>
    <name evidence="2" type="ORF">NCTC10211_01650</name>
</gene>
<dbReference type="AlphaFoldDB" id="A0A379YF50"/>
<dbReference type="Pfam" id="PF00668">
    <property type="entry name" value="Condensation"/>
    <property type="match status" value="1"/>
</dbReference>
<dbReference type="GO" id="GO:0044550">
    <property type="term" value="P:secondary metabolite biosynthetic process"/>
    <property type="evidence" value="ECO:0007669"/>
    <property type="project" value="TreeGrafter"/>
</dbReference>
<evidence type="ECO:0000259" key="1">
    <source>
        <dbReference type="Pfam" id="PF00668"/>
    </source>
</evidence>
<dbReference type="Gene3D" id="3.30.559.30">
    <property type="entry name" value="Nonribosomal peptide synthetase, condensation domain"/>
    <property type="match status" value="1"/>
</dbReference>
<proteinExistence type="predicted"/>
<protein>
    <submittedName>
        <fullName evidence="2">Dimodular nonribosomal peptide synthase</fullName>
    </submittedName>
</protein>
<sequence>MFSSMIPLRITVDSQQSFGHLLRQIGSELRQCYRHQRFPIAELNRQLNLHQQERRQLFDISFSLEVFPTDIELEGSQFKVENLHHGQEQLPLGVYLRHYHPGDDPLLEFNFNQAWFGQEDGERIAARILHLLNTLLDGDPALPLGQLPLLLPQERQQIFHPME</sequence>
<feature type="domain" description="Condensation" evidence="1">
    <location>
        <begin position="1"/>
        <end position="158"/>
    </location>
</feature>
<dbReference type="GO" id="GO:0003824">
    <property type="term" value="F:catalytic activity"/>
    <property type="evidence" value="ECO:0007669"/>
    <property type="project" value="InterPro"/>
</dbReference>
<dbReference type="EMBL" id="UGYK01000002">
    <property type="protein sequence ID" value="SUI44160.1"/>
    <property type="molecule type" value="Genomic_DNA"/>
</dbReference>
<dbReference type="SUPFAM" id="SSF52777">
    <property type="entry name" value="CoA-dependent acyltransferases"/>
    <property type="match status" value="1"/>
</dbReference>
<dbReference type="InterPro" id="IPR001242">
    <property type="entry name" value="Condensation_dom"/>
</dbReference>
<dbReference type="GO" id="GO:0005829">
    <property type="term" value="C:cytosol"/>
    <property type="evidence" value="ECO:0007669"/>
    <property type="project" value="TreeGrafter"/>
</dbReference>
<dbReference type="GO" id="GO:0031177">
    <property type="term" value="F:phosphopantetheine binding"/>
    <property type="evidence" value="ECO:0007669"/>
    <property type="project" value="TreeGrafter"/>
</dbReference>
<dbReference type="PANTHER" id="PTHR45527">
    <property type="entry name" value="NONRIBOSOMAL PEPTIDE SYNTHETASE"/>
    <property type="match status" value="1"/>
</dbReference>
<name>A0A379YF50_SERMA</name>
<dbReference type="GO" id="GO:0043041">
    <property type="term" value="P:amino acid activation for nonribosomal peptide biosynthetic process"/>
    <property type="evidence" value="ECO:0007669"/>
    <property type="project" value="TreeGrafter"/>
</dbReference>
<dbReference type="PANTHER" id="PTHR45527:SF14">
    <property type="entry name" value="PLIPASTATIN SYNTHASE SUBUNIT B"/>
    <property type="match status" value="1"/>
</dbReference>
<dbReference type="Proteomes" id="UP000254765">
    <property type="component" value="Unassembled WGS sequence"/>
</dbReference>
<evidence type="ECO:0000313" key="2">
    <source>
        <dbReference type="EMBL" id="SUI44160.1"/>
    </source>
</evidence>